<evidence type="ECO:0000313" key="5">
    <source>
        <dbReference type="Proteomes" id="UP001642464"/>
    </source>
</evidence>
<dbReference type="Proteomes" id="UP001642464">
    <property type="component" value="Unassembled WGS sequence"/>
</dbReference>
<evidence type="ECO:0000313" key="4">
    <source>
        <dbReference type="EMBL" id="CAK9020363.1"/>
    </source>
</evidence>
<dbReference type="InterPro" id="IPR001478">
    <property type="entry name" value="PDZ"/>
</dbReference>
<dbReference type="SUPFAM" id="SSF51735">
    <property type="entry name" value="NAD(P)-binding Rossmann-fold domains"/>
    <property type="match status" value="2"/>
</dbReference>
<accession>A0ABP0K143</accession>
<dbReference type="InterPro" id="IPR029063">
    <property type="entry name" value="SAM-dependent_MTases_sf"/>
</dbReference>
<dbReference type="Gene3D" id="3.40.50.150">
    <property type="entry name" value="Vaccinia Virus protein VP39"/>
    <property type="match status" value="1"/>
</dbReference>
<name>A0ABP0K143_9DINO</name>
<dbReference type="InterPro" id="IPR013968">
    <property type="entry name" value="PKS_KR"/>
</dbReference>
<dbReference type="PANTHER" id="PTHR43775">
    <property type="entry name" value="FATTY ACID SYNTHASE"/>
    <property type="match status" value="1"/>
</dbReference>
<feature type="domain" description="PDZ" evidence="3">
    <location>
        <begin position="76"/>
        <end position="153"/>
    </location>
</feature>
<dbReference type="PANTHER" id="PTHR43775:SF37">
    <property type="entry name" value="SI:DKEY-61P9.11"/>
    <property type="match status" value="1"/>
</dbReference>
<proteinExistence type="predicted"/>
<dbReference type="InterPro" id="IPR036291">
    <property type="entry name" value="NAD(P)-bd_dom_sf"/>
</dbReference>
<dbReference type="InterPro" id="IPR050091">
    <property type="entry name" value="PKS_NRPS_Biosynth_Enz"/>
</dbReference>
<dbReference type="EMBL" id="CAXAMM010009446">
    <property type="protein sequence ID" value="CAK9020363.1"/>
    <property type="molecule type" value="Genomic_DNA"/>
</dbReference>
<keyword evidence="1" id="KW-0596">Phosphopantetheine</keyword>
<protein>
    <submittedName>
        <fullName evidence="4">PKS-NRPS hybrid synthetase swnK (Swainsonine biosynthesis gene cluster protein K)</fullName>
    </submittedName>
</protein>
<dbReference type="Gene3D" id="3.40.50.720">
    <property type="entry name" value="NAD(P)-binding Rossmann-like Domain"/>
    <property type="match status" value="1"/>
</dbReference>
<keyword evidence="5" id="KW-1185">Reference proteome</keyword>
<sequence length="976" mass="109030">MTAEPQAVRLLERCEKEVAREVQEKADHAGYLYSLEWSDGEDASVVEALESERLRELQELSTTEAPNTPHAQRLRAVHLDRLGARRLGLRLRELVNGLEVEEIRDGVVKDWNATASPGERIGVGDKIVKVNQVRGSGRMLLAEFRKDQVLHLLVAPPGDDIVASEASNKVPPRAEELTWQDLSLQQLLGWSPPGLCDWQWHETPLQQATGLGPWKMAVVQLDGCTWTSEVDEVFMTSLECQERISFPSKSCLAKLQSLDLILVPLLLDEEVEELSELCEEVRRFLAELQEMDPFARIVALTCGSNGPDCFGARDDGFGMPAAAPARGMFRCFRLEHPETPILHIDTDAVGPGKTAELEAQIRRELTWRYNTQQASDLAFLGREVAYRRQRRFVPQLDVCRQAPARKRACLQRTGVALITGGTGGLGLTTAEVLVDAGVRHVVLCSRSGKVSADAPGQLMERLEGLQRTATVVLEACDAADEDQVLAMLQKLRTNYGPLRWVVNAAGIVRPSDTAEELKAVFQPKCLGAWHLHRHTLEDDLEAMWFFSSLSGGIGTEGLYNYAAANTYLDELAHVRRSAGLPATSIQFPEVEEAGMAAAYLGGGGGSATVSLSVVKLALRQLLLGDGPRASPVVALLPPGYLIARSVYHWLALEPLEKRRNKEKSALMEQPLYNEYAAQLAYTEDRQLTAQYETEVHFQKCYGVMDELYEAHDYLRSLVPGFKFLDLGCAPGGFSSYLLEDPRCAMGFGVTLPSTLGGFPMRLRSSNFLLQQGDLFELGPGDLICKEVHICICDAQYMRNEVAWDEKYTGVRCRSKQHGVWALLMKQFWLGLTRLLPGGLLIFRFGWRDGPPEDLATVWYKKCTLRLFALLKDLFAQVKEVKSDHFNSLHSSFYVCCFGFNRKRFEDRGVAKLLGHTFNYLVTTRISDANQLEILPQVDSIRSTALDEHFSKMLDRMEKLRVVHEQSQSPIAGRRKK</sequence>
<dbReference type="InterPro" id="IPR057326">
    <property type="entry name" value="KR_dom"/>
</dbReference>
<dbReference type="PROSITE" id="PS50106">
    <property type="entry name" value="PDZ"/>
    <property type="match status" value="1"/>
</dbReference>
<dbReference type="Pfam" id="PF01728">
    <property type="entry name" value="FtsJ"/>
    <property type="match status" value="1"/>
</dbReference>
<comment type="caution">
    <text evidence="4">The sequence shown here is derived from an EMBL/GenBank/DDBJ whole genome shotgun (WGS) entry which is preliminary data.</text>
</comment>
<evidence type="ECO:0000259" key="3">
    <source>
        <dbReference type="PROSITE" id="PS50106"/>
    </source>
</evidence>
<reference evidence="4 5" key="1">
    <citation type="submission" date="2024-02" db="EMBL/GenBank/DDBJ databases">
        <authorList>
            <person name="Chen Y."/>
            <person name="Shah S."/>
            <person name="Dougan E. K."/>
            <person name="Thang M."/>
            <person name="Chan C."/>
        </authorList>
    </citation>
    <scope>NUCLEOTIDE SEQUENCE [LARGE SCALE GENOMIC DNA]</scope>
</reference>
<evidence type="ECO:0000256" key="1">
    <source>
        <dbReference type="ARBA" id="ARBA00022450"/>
    </source>
</evidence>
<evidence type="ECO:0000256" key="2">
    <source>
        <dbReference type="ARBA" id="ARBA00022553"/>
    </source>
</evidence>
<dbReference type="CDD" id="cd05274">
    <property type="entry name" value="KR_FAS_SDR_x"/>
    <property type="match status" value="1"/>
</dbReference>
<dbReference type="Pfam" id="PF08659">
    <property type="entry name" value="KR"/>
    <property type="match status" value="1"/>
</dbReference>
<dbReference type="SMART" id="SM00822">
    <property type="entry name" value="PKS_KR"/>
    <property type="match status" value="1"/>
</dbReference>
<organism evidence="4 5">
    <name type="scientific">Durusdinium trenchii</name>
    <dbReference type="NCBI Taxonomy" id="1381693"/>
    <lineage>
        <taxon>Eukaryota</taxon>
        <taxon>Sar</taxon>
        <taxon>Alveolata</taxon>
        <taxon>Dinophyceae</taxon>
        <taxon>Suessiales</taxon>
        <taxon>Symbiodiniaceae</taxon>
        <taxon>Durusdinium</taxon>
    </lineage>
</organism>
<keyword evidence="2" id="KW-0597">Phosphoprotein</keyword>
<dbReference type="SUPFAM" id="SSF53335">
    <property type="entry name" value="S-adenosyl-L-methionine-dependent methyltransferases"/>
    <property type="match status" value="1"/>
</dbReference>
<gene>
    <name evidence="4" type="ORF">SCF082_LOCUS14888</name>
</gene>
<dbReference type="InterPro" id="IPR002877">
    <property type="entry name" value="RNA_MeTrfase_FtsJ_dom"/>
</dbReference>